<dbReference type="AlphaFoldDB" id="A0A8S1F6C3"/>
<dbReference type="SUPFAM" id="SSF75304">
    <property type="entry name" value="Amidase signature (AS) enzymes"/>
    <property type="match status" value="1"/>
</dbReference>
<dbReference type="GO" id="GO:0032543">
    <property type="term" value="P:mitochondrial translation"/>
    <property type="evidence" value="ECO:0007669"/>
    <property type="project" value="UniProtKB-UniRule"/>
</dbReference>
<evidence type="ECO:0000256" key="4">
    <source>
        <dbReference type="ARBA" id="ARBA00022917"/>
    </source>
</evidence>
<dbReference type="PANTHER" id="PTHR11895">
    <property type="entry name" value="TRANSAMIDASE"/>
    <property type="match status" value="1"/>
</dbReference>
<comment type="similarity">
    <text evidence="5">Belongs to the amidase family. GatA subfamily.</text>
</comment>
<sequence length="451" mass="48748">MQRIENAIEKAIKLRSHGIFISETFELARRQAKRALENGIAPFPIAVKDCFLTQGTPTTCASQMLETYTPPVSATIVDRIVRNGGCIIGKTNLDEFCMGTSSALGHFGPVKSGLGESSSDDWTSPGGSSGGSAVAVQTGIVDIALGSDTGGSTRNPAAFNGIFGLKPTYGVLSRQGLIPLVNSLDAPSILANSAEGCWKALEMMKGRDSGDSTSVDLPNKGNRRNSLEGLRIGVPKEYHNELLSSDSWRVWNHSVNVLKRNGAQIVQISLPHTKYSLACYSVIAAADVASNMARYDSVAYGHRSSRDQSTYEMYAASRSESLNTTVRRRIFAGNYFLMKQIRQNYYDRALKVRRIINDELIGAFEKVDVIVTPSASGTAPKFSQLQNSLFTIEDHDDYFTQSANLAGIPAISIPAGNGSVTKLPIGVQLFANRLDDQLICDVGAILHSKIE</sequence>
<keyword evidence="8" id="KW-1185">Reference proteome</keyword>
<comment type="caution">
    <text evidence="7">The sequence shown here is derived from an EMBL/GenBank/DDBJ whole genome shotgun (WGS) entry which is preliminary data.</text>
</comment>
<feature type="active site" description="Acyl-ester intermediate" evidence="5">
    <location>
        <position position="152"/>
    </location>
</feature>
<dbReference type="Pfam" id="PF01425">
    <property type="entry name" value="Amidase"/>
    <property type="match status" value="1"/>
</dbReference>
<dbReference type="PANTHER" id="PTHR11895:SF7">
    <property type="entry name" value="GLUTAMYL-TRNA(GLN) AMIDOTRANSFERASE SUBUNIT A, MITOCHONDRIAL"/>
    <property type="match status" value="1"/>
</dbReference>
<evidence type="ECO:0000256" key="3">
    <source>
        <dbReference type="ARBA" id="ARBA00022840"/>
    </source>
</evidence>
<dbReference type="InterPro" id="IPR036928">
    <property type="entry name" value="AS_sf"/>
</dbReference>
<evidence type="ECO:0000313" key="7">
    <source>
        <dbReference type="EMBL" id="CAB3409401.1"/>
    </source>
</evidence>
<keyword evidence="3 5" id="KW-0067">ATP-binding</keyword>
<dbReference type="InterPro" id="IPR004412">
    <property type="entry name" value="GatA"/>
</dbReference>
<accession>A0A8S1F6C3</accession>
<evidence type="ECO:0000256" key="1">
    <source>
        <dbReference type="ARBA" id="ARBA00022598"/>
    </source>
</evidence>
<dbReference type="OrthoDB" id="421993at2759"/>
<gene>
    <name evidence="7" type="ORF">CBOVIS_LOCUS11056</name>
</gene>
<name>A0A8S1F6C3_9PELO</name>
<comment type="subcellular location">
    <subcellularLocation>
        <location evidence="5">Mitochondrion</location>
    </subcellularLocation>
</comment>
<proteinExistence type="inferred from homology"/>
<keyword evidence="5" id="KW-0496">Mitochondrion</keyword>
<protein>
    <recommendedName>
        <fullName evidence="5">Glutamyl-tRNA(Gln) amidotransferase subunit A, mitochondrial</fullName>
        <shortName evidence="5">Glu-AdT subunit A</shortName>
        <ecNumber evidence="5">6.3.5.7</ecNumber>
    </recommendedName>
</protein>
<keyword evidence="4 5" id="KW-0648">Protein biosynthesis</keyword>
<dbReference type="HAMAP" id="MF_00120">
    <property type="entry name" value="GatA"/>
    <property type="match status" value="1"/>
</dbReference>
<comment type="function">
    <text evidence="5">Allows the formation of correctly charged Gln-tRNA(Gln) through the transamidation of misacylated Glu-tRNA(Gln) in the mitochondria. The reaction takes place in the presence of glutamine and ATP through an activated gamma-phospho-Glu-tRNA(Gln).</text>
</comment>
<comment type="subunit">
    <text evidence="5">Subunit of the heterotrimeric GatCAB amidotransferase (AdT) complex, composed of A, B and C subunits.</text>
</comment>
<keyword evidence="1 5" id="KW-0436">Ligase</keyword>
<dbReference type="EC" id="6.3.5.7" evidence="5"/>
<feature type="domain" description="Amidase" evidence="6">
    <location>
        <begin position="6"/>
        <end position="440"/>
    </location>
</feature>
<dbReference type="GO" id="GO:0030956">
    <property type="term" value="C:glutamyl-tRNA(Gln) amidotransferase complex"/>
    <property type="evidence" value="ECO:0007669"/>
    <property type="project" value="UniProtKB-UniRule"/>
</dbReference>
<dbReference type="InterPro" id="IPR023631">
    <property type="entry name" value="Amidase_dom"/>
</dbReference>
<feature type="active site" description="Charge relay system" evidence="5">
    <location>
        <position position="128"/>
    </location>
</feature>
<dbReference type="InterPro" id="IPR000120">
    <property type="entry name" value="Amidase"/>
</dbReference>
<evidence type="ECO:0000259" key="6">
    <source>
        <dbReference type="Pfam" id="PF01425"/>
    </source>
</evidence>
<dbReference type="GO" id="GO:0070681">
    <property type="term" value="P:glutaminyl-tRNAGln biosynthesis via transamidation"/>
    <property type="evidence" value="ECO:0007669"/>
    <property type="project" value="UniProtKB-UniRule"/>
</dbReference>
<reference evidence="7 8" key="1">
    <citation type="submission" date="2020-04" db="EMBL/GenBank/DDBJ databases">
        <authorList>
            <person name="Laetsch R D."/>
            <person name="Stevens L."/>
            <person name="Kumar S."/>
            <person name="Blaxter L. M."/>
        </authorList>
    </citation>
    <scope>NUCLEOTIDE SEQUENCE [LARGE SCALE GENOMIC DNA]</scope>
</reference>
<dbReference type="GO" id="GO:0005739">
    <property type="term" value="C:mitochondrion"/>
    <property type="evidence" value="ECO:0007669"/>
    <property type="project" value="UniProtKB-SubCell"/>
</dbReference>
<dbReference type="GO" id="GO:0050567">
    <property type="term" value="F:glutaminyl-tRNA synthase (glutamine-hydrolyzing) activity"/>
    <property type="evidence" value="ECO:0007669"/>
    <property type="project" value="UniProtKB-UniRule"/>
</dbReference>
<dbReference type="GO" id="GO:0005524">
    <property type="term" value="F:ATP binding"/>
    <property type="evidence" value="ECO:0007669"/>
    <property type="project" value="UniProtKB-KW"/>
</dbReference>
<comment type="catalytic activity">
    <reaction evidence="5">
        <text>L-glutamyl-tRNA(Gln) + L-glutamine + ATP + H2O = L-glutaminyl-tRNA(Gln) + L-glutamate + ADP + phosphate + H(+)</text>
        <dbReference type="Rhea" id="RHEA:17521"/>
        <dbReference type="Rhea" id="RHEA-COMP:9681"/>
        <dbReference type="Rhea" id="RHEA-COMP:9684"/>
        <dbReference type="ChEBI" id="CHEBI:15377"/>
        <dbReference type="ChEBI" id="CHEBI:15378"/>
        <dbReference type="ChEBI" id="CHEBI:29985"/>
        <dbReference type="ChEBI" id="CHEBI:30616"/>
        <dbReference type="ChEBI" id="CHEBI:43474"/>
        <dbReference type="ChEBI" id="CHEBI:58359"/>
        <dbReference type="ChEBI" id="CHEBI:78520"/>
        <dbReference type="ChEBI" id="CHEBI:78521"/>
        <dbReference type="ChEBI" id="CHEBI:456216"/>
        <dbReference type="EC" id="6.3.5.7"/>
    </reaction>
</comment>
<evidence type="ECO:0000256" key="2">
    <source>
        <dbReference type="ARBA" id="ARBA00022741"/>
    </source>
</evidence>
<dbReference type="Proteomes" id="UP000494206">
    <property type="component" value="Unassembled WGS sequence"/>
</dbReference>
<dbReference type="EMBL" id="CADEPM010000008">
    <property type="protein sequence ID" value="CAB3409401.1"/>
    <property type="molecule type" value="Genomic_DNA"/>
</dbReference>
<evidence type="ECO:0000256" key="5">
    <source>
        <dbReference type="HAMAP-Rule" id="MF_03150"/>
    </source>
</evidence>
<dbReference type="Gene3D" id="3.90.1300.10">
    <property type="entry name" value="Amidase signature (AS) domain"/>
    <property type="match status" value="1"/>
</dbReference>
<feature type="active site" description="Charge relay system" evidence="5">
    <location>
        <position position="48"/>
    </location>
</feature>
<organism evidence="7 8">
    <name type="scientific">Caenorhabditis bovis</name>
    <dbReference type="NCBI Taxonomy" id="2654633"/>
    <lineage>
        <taxon>Eukaryota</taxon>
        <taxon>Metazoa</taxon>
        <taxon>Ecdysozoa</taxon>
        <taxon>Nematoda</taxon>
        <taxon>Chromadorea</taxon>
        <taxon>Rhabditida</taxon>
        <taxon>Rhabditina</taxon>
        <taxon>Rhabditomorpha</taxon>
        <taxon>Rhabditoidea</taxon>
        <taxon>Rhabditidae</taxon>
        <taxon>Peloderinae</taxon>
        <taxon>Caenorhabditis</taxon>
    </lineage>
</organism>
<evidence type="ECO:0000313" key="8">
    <source>
        <dbReference type="Proteomes" id="UP000494206"/>
    </source>
</evidence>
<keyword evidence="2 5" id="KW-0547">Nucleotide-binding</keyword>